<evidence type="ECO:0000256" key="3">
    <source>
        <dbReference type="SAM" id="SignalP"/>
    </source>
</evidence>
<name>H6LAV7_SAPGL</name>
<dbReference type="PANTHER" id="PTHR43806:SF67">
    <property type="entry name" value="EGF-LIKE DOMAIN-CONTAINING PROTEIN"/>
    <property type="match status" value="1"/>
</dbReference>
<keyword evidence="2" id="KW-0720">Serine protease</keyword>
<dbReference type="STRING" id="984262.SGRA_2972"/>
<dbReference type="GO" id="GO:0006508">
    <property type="term" value="P:proteolysis"/>
    <property type="evidence" value="ECO:0007669"/>
    <property type="project" value="UniProtKB-KW"/>
</dbReference>
<feature type="chain" id="PRO_5003604170" evidence="3">
    <location>
        <begin position="20"/>
        <end position="549"/>
    </location>
</feature>
<evidence type="ECO:0000313" key="5">
    <source>
        <dbReference type="EMBL" id="AFC25700.1"/>
    </source>
</evidence>
<dbReference type="PIRSF" id="PIRSF037903">
    <property type="entry name" value="Subtilisin_rel_GFO_2223"/>
    <property type="match status" value="1"/>
</dbReference>
<feature type="active site" description="Charge relay system" evidence="2">
    <location>
        <position position="218"/>
    </location>
</feature>
<dbReference type="PANTHER" id="PTHR43806">
    <property type="entry name" value="PEPTIDASE S8"/>
    <property type="match status" value="1"/>
</dbReference>
<dbReference type="InterPro" id="IPR017317">
    <property type="entry name" value="Pept_S8_subtilisin_bacteroid-2"/>
</dbReference>
<feature type="active site" description="Charge relay system" evidence="2">
    <location>
        <position position="178"/>
    </location>
</feature>
<dbReference type="InterPro" id="IPR036852">
    <property type="entry name" value="Peptidase_S8/S53_dom_sf"/>
</dbReference>
<keyword evidence="2" id="KW-0645">Protease</keyword>
<protein>
    <submittedName>
        <fullName evidence="5">Peptidase s8 and s53 subtilisin kexin sedolisin</fullName>
    </submittedName>
</protein>
<dbReference type="Proteomes" id="UP000007519">
    <property type="component" value="Chromosome"/>
</dbReference>
<evidence type="ECO:0000259" key="4">
    <source>
        <dbReference type="Pfam" id="PF00082"/>
    </source>
</evidence>
<dbReference type="KEGG" id="sgn:SGRA_2972"/>
<evidence type="ECO:0000313" key="6">
    <source>
        <dbReference type="Proteomes" id="UP000007519"/>
    </source>
</evidence>
<dbReference type="eggNOG" id="COG1404">
    <property type="taxonomic scope" value="Bacteria"/>
</dbReference>
<dbReference type="PROSITE" id="PS51892">
    <property type="entry name" value="SUBTILASE"/>
    <property type="match status" value="1"/>
</dbReference>
<dbReference type="RefSeq" id="WP_015693302.1">
    <property type="nucleotide sequence ID" value="NC_016940.1"/>
</dbReference>
<feature type="signal peptide" evidence="3">
    <location>
        <begin position="1"/>
        <end position="19"/>
    </location>
</feature>
<dbReference type="Gene3D" id="3.40.50.200">
    <property type="entry name" value="Peptidase S8/S53 domain"/>
    <property type="match status" value="1"/>
</dbReference>
<sequence length="549" mass="61484">MLKQLYLLVFLLSSQLIFAQRDYDLFWVQFDHKDNSPYSIFHPQEYLSSAAIERRQKMGIKIDSLDLPVDPSYLAQIKAQGFAIQYSSKWKNGAVIRGNGQKLKFVQELPFVQKTAAVGFSRKKNEGTNYIGRREYKSEYTKEDDFYGLSENQIHMLQVDYLHQLGFAGQNMPLAVFDGGFSDLRETPAFDSLRQKGQILGSYDFVQLDTFVYEGSEHGRDVLSCMAANLPGQVMGTAPQANYFLCKTEDSGGEYRIEEYNWLAAAEFADSVGVYLINSSLGYADFDDDKMDYAYVDLDGNTTTITQAADLAASRGILVVTSAGNEGNDPWHHLSAPGDADSILTVGATDRDGFHAAFSSYGFDSSYLVKPNLAARGLFAIVAQVGRYRHNFNSGTSFSSPILAGAMACLWQALPEYSNVELIRLAESLGSQYKKPDTALGYGVPALFDAWKKARAGHYLEVQEKEDLYYLPMAKAQEDFFIIWPEAIDEEVEVKLYGPIGQLIYTKKYQAVFGQRFLCKIPNWKTLPAGLYQLELKMGPAKKKALLTK</sequence>
<dbReference type="HOGENOM" id="CLU_026626_0_0_10"/>
<evidence type="ECO:0000256" key="1">
    <source>
        <dbReference type="ARBA" id="ARBA00011073"/>
    </source>
</evidence>
<comment type="similarity">
    <text evidence="1 2">Belongs to the peptidase S8 family.</text>
</comment>
<feature type="domain" description="Peptidase S8/S53" evidence="4">
    <location>
        <begin position="197"/>
        <end position="443"/>
    </location>
</feature>
<gene>
    <name evidence="5" type="ordered locus">SGRA_2972</name>
</gene>
<evidence type="ECO:0000256" key="2">
    <source>
        <dbReference type="PROSITE-ProRule" id="PRU01240"/>
    </source>
</evidence>
<dbReference type="InterPro" id="IPR000209">
    <property type="entry name" value="Peptidase_S8/S53_dom"/>
</dbReference>
<proteinExistence type="inferred from homology"/>
<dbReference type="Pfam" id="PF00082">
    <property type="entry name" value="Peptidase_S8"/>
    <property type="match status" value="1"/>
</dbReference>
<keyword evidence="2" id="KW-0378">Hydrolase</keyword>
<dbReference type="OrthoDB" id="9792152at2"/>
<organism evidence="5 6">
    <name type="scientific">Saprospira grandis (strain Lewin)</name>
    <dbReference type="NCBI Taxonomy" id="984262"/>
    <lineage>
        <taxon>Bacteria</taxon>
        <taxon>Pseudomonadati</taxon>
        <taxon>Bacteroidota</taxon>
        <taxon>Saprospiria</taxon>
        <taxon>Saprospirales</taxon>
        <taxon>Saprospiraceae</taxon>
        <taxon>Saprospira</taxon>
    </lineage>
</organism>
<dbReference type="AlphaFoldDB" id="H6LAV7"/>
<feature type="active site" description="Charge relay system" evidence="2">
    <location>
        <position position="397"/>
    </location>
</feature>
<dbReference type="SUPFAM" id="SSF52743">
    <property type="entry name" value="Subtilisin-like"/>
    <property type="match status" value="1"/>
</dbReference>
<accession>H6LAV7</accession>
<reference evidence="5 6" key="1">
    <citation type="journal article" date="2012" name="Stand. Genomic Sci.">
        <title>Complete genome sequencing and analysis of Saprospira grandis str. Lewin, a predatory marine bacterium.</title>
        <authorList>
            <person name="Saw J.H."/>
            <person name="Yuryev A."/>
            <person name="Kanbe M."/>
            <person name="Hou S."/>
            <person name="Young A.G."/>
            <person name="Aizawa S."/>
            <person name="Alam M."/>
        </authorList>
    </citation>
    <scope>NUCLEOTIDE SEQUENCE [LARGE SCALE GENOMIC DNA]</scope>
    <source>
        <strain evidence="5 6">Lewin</strain>
    </source>
</reference>
<keyword evidence="3" id="KW-0732">Signal</keyword>
<keyword evidence="6" id="KW-1185">Reference proteome</keyword>
<dbReference type="InterPro" id="IPR050131">
    <property type="entry name" value="Peptidase_S8_subtilisin-like"/>
</dbReference>
<dbReference type="GO" id="GO:0004252">
    <property type="term" value="F:serine-type endopeptidase activity"/>
    <property type="evidence" value="ECO:0007669"/>
    <property type="project" value="UniProtKB-UniRule"/>
</dbReference>
<dbReference type="EMBL" id="CP002831">
    <property type="protein sequence ID" value="AFC25700.1"/>
    <property type="molecule type" value="Genomic_DNA"/>
</dbReference>